<dbReference type="RefSeq" id="WP_060953915.1">
    <property type="nucleotide sequence ID" value="NZ_JBEYFG010000069.1"/>
</dbReference>
<evidence type="ECO:0000313" key="2">
    <source>
        <dbReference type="Proteomes" id="UP001054854"/>
    </source>
</evidence>
<accession>A0ABQ3TTF3</accession>
<comment type="caution">
    <text evidence="1">The sequence shown here is derived from an EMBL/GenBank/DDBJ whole genome shotgun (WGS) entry which is preliminary data.</text>
</comment>
<evidence type="ECO:0008006" key="3">
    <source>
        <dbReference type="Google" id="ProtNLM"/>
    </source>
</evidence>
<protein>
    <recommendedName>
        <fullName evidence="3">LysR family transcriptional regulator</fullName>
    </recommendedName>
</protein>
<name>A0ABQ3TTF3_STRHY</name>
<organism evidence="1 2">
    <name type="scientific">Streptomyces hygroscopicus</name>
    <dbReference type="NCBI Taxonomy" id="1912"/>
    <lineage>
        <taxon>Bacteria</taxon>
        <taxon>Bacillati</taxon>
        <taxon>Actinomycetota</taxon>
        <taxon>Actinomycetes</taxon>
        <taxon>Kitasatosporales</taxon>
        <taxon>Streptomycetaceae</taxon>
        <taxon>Streptomyces</taxon>
        <taxon>Streptomyces violaceusniger group</taxon>
    </lineage>
</organism>
<dbReference type="SUPFAM" id="SSF53850">
    <property type="entry name" value="Periplasmic binding protein-like II"/>
    <property type="match status" value="1"/>
</dbReference>
<keyword evidence="2" id="KW-1185">Reference proteome</keyword>
<proteinExistence type="predicted"/>
<evidence type="ECO:0000313" key="1">
    <source>
        <dbReference type="EMBL" id="GHJ26589.1"/>
    </source>
</evidence>
<reference evidence="1" key="1">
    <citation type="submission" date="2024-05" db="EMBL/GenBank/DDBJ databases">
        <title>Whole genome shotgun sequence of Streptomyces hygroscopicus NBRC 113678.</title>
        <authorList>
            <person name="Komaki H."/>
            <person name="Tamura T."/>
        </authorList>
    </citation>
    <scope>NUCLEOTIDE SEQUENCE</scope>
    <source>
        <strain evidence="1">N11-34</strain>
    </source>
</reference>
<dbReference type="EMBL" id="BNEK01000002">
    <property type="protein sequence ID" value="GHJ26589.1"/>
    <property type="molecule type" value="Genomic_DNA"/>
</dbReference>
<gene>
    <name evidence="1" type="ORF">TPA0910_10220</name>
</gene>
<sequence length="76" mass="8402">MLVDTFEDKLEVVADGRTVALVPIDDRRSALRDDLVTVPVEDIEPCQVVVVTRRGATNPLLAHFCESAKNLLVREA</sequence>
<dbReference type="Proteomes" id="UP001054854">
    <property type="component" value="Unassembled WGS sequence"/>
</dbReference>